<dbReference type="CDD" id="cd01646">
    <property type="entry name" value="RT_Bac_retron_I"/>
    <property type="match status" value="1"/>
</dbReference>
<dbReference type="AlphaFoldDB" id="A0AAJ1QWF7"/>
<comment type="similarity">
    <text evidence="1">Belongs to the bacterial reverse transcriptase family.</text>
</comment>
<dbReference type="RefSeq" id="WP_261973804.1">
    <property type="nucleotide sequence ID" value="NZ_CP103460.1"/>
</dbReference>
<keyword evidence="3" id="KW-0808">Transferase</keyword>
<accession>A0AAJ1QWF7</accession>
<dbReference type="PANTHER" id="PTHR34047:SF8">
    <property type="entry name" value="PROTEIN YKFC"/>
    <property type="match status" value="1"/>
</dbReference>
<evidence type="ECO:0000313" key="4">
    <source>
        <dbReference type="Proteomes" id="UP001228636"/>
    </source>
</evidence>
<keyword evidence="3" id="KW-0548">Nucleotidyltransferase</keyword>
<dbReference type="EMBL" id="JAUFQH010000005">
    <property type="protein sequence ID" value="MDN3619390.1"/>
    <property type="molecule type" value="Genomic_DNA"/>
</dbReference>
<reference evidence="3 4" key="1">
    <citation type="journal article" date="2014" name="Int. J. Syst. Evol. Microbiol.">
        <title>Complete genome sequence of Corynebacterium casei LMG S-19264T (=DSM 44701T), isolated from a smear-ripened cheese.</title>
        <authorList>
            <consortium name="US DOE Joint Genome Institute (JGI-PGF)"/>
            <person name="Walter F."/>
            <person name="Albersmeier A."/>
            <person name="Kalinowski J."/>
            <person name="Ruckert C."/>
        </authorList>
    </citation>
    <scope>NUCLEOTIDE SEQUENCE [LARGE SCALE GENOMIC DNA]</scope>
    <source>
        <strain evidence="3 4">CECT 8670</strain>
    </source>
</reference>
<organism evidence="3 4">
    <name type="scientific">Polaribacter sejongensis</name>
    <dbReference type="NCBI Taxonomy" id="985043"/>
    <lineage>
        <taxon>Bacteria</taxon>
        <taxon>Pseudomonadati</taxon>
        <taxon>Bacteroidota</taxon>
        <taxon>Flavobacteriia</taxon>
        <taxon>Flavobacteriales</taxon>
        <taxon>Flavobacteriaceae</taxon>
    </lineage>
</organism>
<proteinExistence type="inferred from homology"/>
<name>A0AAJ1QWF7_9FLAO</name>
<sequence length="566" mass="65478">MKSETIATKAINNYRKRDIIAYLSLRYYLDTTVSKTDVWAKEVAVNLSIKNEKPNFLKTKQFKSFANNELKQRTIYVPGPNDIIAESVLINECSNFIEFHSSKSVYSYLFVSDEEDSIFQHYMHGWKERYNSIKQACEINTNQEVVYFDIKSFYPSISLELAKVKWIETCDKTKINETIKKLGLTILSKYEKVQSNSDKKGLLVGPMFSHLIANLILNEVDKKMETITNDKYWRYVDDIVIIGTSEDVKVYATKLTELLGELKLYLHEEDKIFNISASEWLLNSVAIKQELSKKWMKQIVMLKQFIVDSPDQINNLNKRFIENNIRVNIPNATEDLRLKSRKIIRLENWYENLKGNRKLSVSEIVDNFKKLNNYYLELFKSKVDLKIDNVLGLKSHQTLLRYLVGRLIYLSSEEDLKMVSAKISDIPELKLQYEIIRALISLDISTILRLGSNAAQAAAQVIKIKSKVVKCNIITPNKYDTQGLSIFKFHGISIEFNEETKVEEPLFKFASGNIKASKNIDDQFLNEFGALHGNTESKHKETLESLFNKNESFVLDALESDYGYGY</sequence>
<evidence type="ECO:0000313" key="3">
    <source>
        <dbReference type="EMBL" id="MDN3619390.1"/>
    </source>
</evidence>
<evidence type="ECO:0000259" key="2">
    <source>
        <dbReference type="Pfam" id="PF00078"/>
    </source>
</evidence>
<evidence type="ECO:0000256" key="1">
    <source>
        <dbReference type="ARBA" id="ARBA00034120"/>
    </source>
</evidence>
<dbReference type="Proteomes" id="UP001228636">
    <property type="component" value="Unassembled WGS sequence"/>
</dbReference>
<keyword evidence="3" id="KW-0695">RNA-directed DNA polymerase</keyword>
<comment type="caution">
    <text evidence="3">The sequence shown here is derived from an EMBL/GenBank/DDBJ whole genome shotgun (WGS) entry which is preliminary data.</text>
</comment>
<dbReference type="InterPro" id="IPR051083">
    <property type="entry name" value="GrpII_Intron_Splice-Mob/Def"/>
</dbReference>
<feature type="domain" description="Reverse transcriptase" evidence="2">
    <location>
        <begin position="128"/>
        <end position="268"/>
    </location>
</feature>
<dbReference type="InterPro" id="IPR000477">
    <property type="entry name" value="RT_dom"/>
</dbReference>
<dbReference type="SUPFAM" id="SSF56672">
    <property type="entry name" value="DNA/RNA polymerases"/>
    <property type="match status" value="1"/>
</dbReference>
<dbReference type="Pfam" id="PF00078">
    <property type="entry name" value="RVT_1"/>
    <property type="match status" value="1"/>
</dbReference>
<dbReference type="PANTHER" id="PTHR34047">
    <property type="entry name" value="NUCLEAR INTRON MATURASE 1, MITOCHONDRIAL-RELATED"/>
    <property type="match status" value="1"/>
</dbReference>
<dbReference type="InterPro" id="IPR043502">
    <property type="entry name" value="DNA/RNA_pol_sf"/>
</dbReference>
<gene>
    <name evidence="3" type="ORF">QWY81_07995</name>
</gene>
<protein>
    <submittedName>
        <fullName evidence="3">RNA-directed DNA polymerase</fullName>
    </submittedName>
</protein>
<dbReference type="GO" id="GO:0003964">
    <property type="term" value="F:RNA-directed DNA polymerase activity"/>
    <property type="evidence" value="ECO:0007669"/>
    <property type="project" value="UniProtKB-KW"/>
</dbReference>